<name>A0A934X079_9BACT</name>
<accession>A0A934X079</accession>
<organism evidence="1 2">
    <name type="scientific">Marivirga aurantiaca</name>
    <dbReference type="NCBI Taxonomy" id="2802615"/>
    <lineage>
        <taxon>Bacteria</taxon>
        <taxon>Pseudomonadati</taxon>
        <taxon>Bacteroidota</taxon>
        <taxon>Cytophagia</taxon>
        <taxon>Cytophagales</taxon>
        <taxon>Marivirgaceae</taxon>
        <taxon>Marivirga</taxon>
    </lineage>
</organism>
<keyword evidence="2" id="KW-1185">Reference proteome</keyword>
<protein>
    <submittedName>
        <fullName evidence="1">Uncharacterized protein</fullName>
    </submittedName>
</protein>
<comment type="caution">
    <text evidence="1">The sequence shown here is derived from an EMBL/GenBank/DDBJ whole genome shotgun (WGS) entry which is preliminary data.</text>
</comment>
<reference evidence="1" key="1">
    <citation type="submission" date="2021-01" db="EMBL/GenBank/DDBJ databases">
        <title>Marivirga aurantiaca sp. nov., isolated from intertidal surface sediments.</title>
        <authorList>
            <person name="Zhang M."/>
        </authorList>
    </citation>
    <scope>NUCLEOTIDE SEQUENCE</scope>
    <source>
        <strain evidence="1">S37H4</strain>
    </source>
</reference>
<dbReference type="EMBL" id="JAEQBW010000008">
    <property type="protein sequence ID" value="MBK6266498.1"/>
    <property type="molecule type" value="Genomic_DNA"/>
</dbReference>
<gene>
    <name evidence="1" type="ORF">JKA74_15745</name>
</gene>
<proteinExistence type="predicted"/>
<sequence>MQVEKFKDLSLFKKIKTLYEEGEFVTSIRYYRYKVNLFLLYGYYVEAFYHPKTDRIEKIIPFEKNNSRNKFYTDQIRLPAWVASNTPE</sequence>
<evidence type="ECO:0000313" key="1">
    <source>
        <dbReference type="EMBL" id="MBK6266498.1"/>
    </source>
</evidence>
<dbReference type="RefSeq" id="WP_201432180.1">
    <property type="nucleotide sequence ID" value="NZ_JAEQBW010000008.1"/>
</dbReference>
<dbReference type="AlphaFoldDB" id="A0A934X079"/>
<evidence type="ECO:0000313" key="2">
    <source>
        <dbReference type="Proteomes" id="UP000611723"/>
    </source>
</evidence>
<dbReference type="Proteomes" id="UP000611723">
    <property type="component" value="Unassembled WGS sequence"/>
</dbReference>